<reference evidence="5" key="1">
    <citation type="submission" date="2023-07" db="EMBL/GenBank/DDBJ databases">
        <title>30 novel species of actinomycetes from the DSMZ collection.</title>
        <authorList>
            <person name="Nouioui I."/>
        </authorList>
    </citation>
    <scope>NUCLEOTIDE SEQUENCE [LARGE SCALE GENOMIC DNA]</scope>
    <source>
        <strain evidence="5">DSM 44938</strain>
    </source>
</reference>
<keyword evidence="2" id="KW-0597">Phosphoprotein</keyword>
<gene>
    <name evidence="4" type="ORF">RM590_22945</name>
</gene>
<feature type="domain" description="Carrier" evidence="3">
    <location>
        <begin position="4"/>
        <end position="82"/>
    </location>
</feature>
<dbReference type="SUPFAM" id="SSF47336">
    <property type="entry name" value="ACP-like"/>
    <property type="match status" value="1"/>
</dbReference>
<dbReference type="InterPro" id="IPR006162">
    <property type="entry name" value="Ppantetheine_attach_site"/>
</dbReference>
<comment type="caution">
    <text evidence="4">The sequence shown here is derived from an EMBL/GenBank/DDBJ whole genome shotgun (WGS) entry which is preliminary data.</text>
</comment>
<dbReference type="PROSITE" id="PS50075">
    <property type="entry name" value="CARRIER"/>
    <property type="match status" value="1"/>
</dbReference>
<sequence>MPQKPWSTQFEKIVRAHLPALTDGTGLEPTAKLFDLGLNSLGMIALLVALEDEFDVTFPEADLGAETFATPAMLWGVIDRVRES</sequence>
<protein>
    <submittedName>
        <fullName evidence="4">Phosphopantetheine-binding protein</fullName>
    </submittedName>
</protein>
<evidence type="ECO:0000256" key="1">
    <source>
        <dbReference type="ARBA" id="ARBA00022450"/>
    </source>
</evidence>
<keyword evidence="1" id="KW-0596">Phosphopantetheine</keyword>
<dbReference type="Proteomes" id="UP001183246">
    <property type="component" value="Unassembled WGS sequence"/>
</dbReference>
<dbReference type="Pfam" id="PF00550">
    <property type="entry name" value="PP-binding"/>
    <property type="match status" value="1"/>
</dbReference>
<dbReference type="PROSITE" id="PS00012">
    <property type="entry name" value="PHOSPHOPANTETHEINE"/>
    <property type="match status" value="1"/>
</dbReference>
<name>A0ABU2MV40_9ACTN</name>
<dbReference type="Gene3D" id="1.10.1200.10">
    <property type="entry name" value="ACP-like"/>
    <property type="match status" value="1"/>
</dbReference>
<keyword evidence="5" id="KW-1185">Reference proteome</keyword>
<evidence type="ECO:0000313" key="4">
    <source>
        <dbReference type="EMBL" id="MDT0345435.1"/>
    </source>
</evidence>
<organism evidence="4 5">
    <name type="scientific">Streptomyces litchfieldiae</name>
    <dbReference type="NCBI Taxonomy" id="3075543"/>
    <lineage>
        <taxon>Bacteria</taxon>
        <taxon>Bacillati</taxon>
        <taxon>Actinomycetota</taxon>
        <taxon>Actinomycetes</taxon>
        <taxon>Kitasatosporales</taxon>
        <taxon>Streptomycetaceae</taxon>
        <taxon>Streptomyces</taxon>
    </lineage>
</organism>
<evidence type="ECO:0000256" key="2">
    <source>
        <dbReference type="ARBA" id="ARBA00022553"/>
    </source>
</evidence>
<dbReference type="InterPro" id="IPR009081">
    <property type="entry name" value="PP-bd_ACP"/>
</dbReference>
<accession>A0ABU2MV40</accession>
<dbReference type="RefSeq" id="WP_311706566.1">
    <property type="nucleotide sequence ID" value="NZ_JAVREL010000014.1"/>
</dbReference>
<evidence type="ECO:0000313" key="5">
    <source>
        <dbReference type="Proteomes" id="UP001183246"/>
    </source>
</evidence>
<evidence type="ECO:0000259" key="3">
    <source>
        <dbReference type="PROSITE" id="PS50075"/>
    </source>
</evidence>
<proteinExistence type="predicted"/>
<dbReference type="InterPro" id="IPR036736">
    <property type="entry name" value="ACP-like_sf"/>
</dbReference>
<dbReference type="EMBL" id="JAVREL010000014">
    <property type="protein sequence ID" value="MDT0345435.1"/>
    <property type="molecule type" value="Genomic_DNA"/>
</dbReference>